<sequence>MNYVYILSGWEGSAADSRVLKDAITRENGFRVPDEAKFPEVDDDILDEHNLGFIDQAEPSQRWNNWRENLATNMFDEWRGDSVATSSRRRSGASANLSTGNTSGKCWTPEEEKVLANALKDLLVRGYKADNGFKSGYQNLFERAMI</sequence>
<name>A0AAV6XA77_9LAMI</name>
<accession>A0AAV6XA77</accession>
<dbReference type="AlphaFoldDB" id="A0AAV6XA77"/>
<proteinExistence type="predicted"/>
<evidence type="ECO:0000313" key="2">
    <source>
        <dbReference type="Proteomes" id="UP000826271"/>
    </source>
</evidence>
<gene>
    <name evidence="1" type="ORF">BUALT_Bualt09G0028800</name>
</gene>
<dbReference type="EMBL" id="WHWC01000009">
    <property type="protein sequence ID" value="KAG8376105.1"/>
    <property type="molecule type" value="Genomic_DNA"/>
</dbReference>
<comment type="caution">
    <text evidence="1">The sequence shown here is derived from an EMBL/GenBank/DDBJ whole genome shotgun (WGS) entry which is preliminary data.</text>
</comment>
<evidence type="ECO:0000313" key="1">
    <source>
        <dbReference type="EMBL" id="KAG8376105.1"/>
    </source>
</evidence>
<reference evidence="1" key="1">
    <citation type="submission" date="2019-10" db="EMBL/GenBank/DDBJ databases">
        <authorList>
            <person name="Zhang R."/>
            <person name="Pan Y."/>
            <person name="Wang J."/>
            <person name="Ma R."/>
            <person name="Yu S."/>
        </authorList>
    </citation>
    <scope>NUCLEOTIDE SEQUENCE</scope>
    <source>
        <strain evidence="1">LA-IB0</strain>
        <tissue evidence="1">Leaf</tissue>
    </source>
</reference>
<keyword evidence="2" id="KW-1185">Reference proteome</keyword>
<dbReference type="Proteomes" id="UP000826271">
    <property type="component" value="Unassembled WGS sequence"/>
</dbReference>
<protein>
    <submittedName>
        <fullName evidence="1">Uncharacterized protein</fullName>
    </submittedName>
</protein>
<organism evidence="1 2">
    <name type="scientific">Buddleja alternifolia</name>
    <dbReference type="NCBI Taxonomy" id="168488"/>
    <lineage>
        <taxon>Eukaryota</taxon>
        <taxon>Viridiplantae</taxon>
        <taxon>Streptophyta</taxon>
        <taxon>Embryophyta</taxon>
        <taxon>Tracheophyta</taxon>
        <taxon>Spermatophyta</taxon>
        <taxon>Magnoliopsida</taxon>
        <taxon>eudicotyledons</taxon>
        <taxon>Gunneridae</taxon>
        <taxon>Pentapetalae</taxon>
        <taxon>asterids</taxon>
        <taxon>lamiids</taxon>
        <taxon>Lamiales</taxon>
        <taxon>Scrophulariaceae</taxon>
        <taxon>Buddlejeae</taxon>
        <taxon>Buddleja</taxon>
    </lineage>
</organism>